<feature type="transmembrane region" description="Helical" evidence="8">
    <location>
        <begin position="236"/>
        <end position="257"/>
    </location>
</feature>
<evidence type="ECO:0000256" key="8">
    <source>
        <dbReference type="SAM" id="Phobius"/>
    </source>
</evidence>
<feature type="transmembrane region" description="Helical" evidence="8">
    <location>
        <begin position="100"/>
        <end position="122"/>
    </location>
</feature>
<keyword evidence="2" id="KW-1003">Cell membrane</keyword>
<evidence type="ECO:0000256" key="1">
    <source>
        <dbReference type="ARBA" id="ARBA00004651"/>
    </source>
</evidence>
<dbReference type="PANTHER" id="PTHR22926">
    <property type="entry name" value="PHOSPHO-N-ACETYLMURAMOYL-PENTAPEPTIDE-TRANSFERASE"/>
    <property type="match status" value="1"/>
</dbReference>
<dbReference type="GO" id="GO:0009103">
    <property type="term" value="P:lipopolysaccharide biosynthetic process"/>
    <property type="evidence" value="ECO:0007669"/>
    <property type="project" value="TreeGrafter"/>
</dbReference>
<dbReference type="InterPro" id="IPR018480">
    <property type="entry name" value="PNAcMuramoyl-5peptid_Trfase_CS"/>
</dbReference>
<keyword evidence="6 8" id="KW-0472">Membrane</keyword>
<keyword evidence="10" id="KW-1185">Reference proteome</keyword>
<proteinExistence type="predicted"/>
<evidence type="ECO:0000256" key="3">
    <source>
        <dbReference type="ARBA" id="ARBA00022679"/>
    </source>
</evidence>
<evidence type="ECO:0000256" key="7">
    <source>
        <dbReference type="PIRSR" id="PIRSR600715-1"/>
    </source>
</evidence>
<keyword evidence="7" id="KW-0460">Magnesium</keyword>
<keyword evidence="5 8" id="KW-1133">Transmembrane helix</keyword>
<protein>
    <submittedName>
        <fullName evidence="9">Glycosyl transferase</fullName>
    </submittedName>
</protein>
<feature type="binding site" evidence="7">
    <location>
        <position position="211"/>
    </location>
    <ligand>
        <name>Mg(2+)</name>
        <dbReference type="ChEBI" id="CHEBI:18420"/>
    </ligand>
</feature>
<dbReference type="CDD" id="cd06853">
    <property type="entry name" value="GT_WecA_like"/>
    <property type="match status" value="1"/>
</dbReference>
<dbReference type="InterPro" id="IPR000715">
    <property type="entry name" value="Glycosyl_transferase_4"/>
</dbReference>
<evidence type="ECO:0000313" key="10">
    <source>
        <dbReference type="Proteomes" id="UP000019681"/>
    </source>
</evidence>
<evidence type="ECO:0000256" key="2">
    <source>
        <dbReference type="ARBA" id="ARBA00022475"/>
    </source>
</evidence>
<dbReference type="Pfam" id="PF00953">
    <property type="entry name" value="Glycos_transf_4"/>
    <property type="match status" value="1"/>
</dbReference>
<dbReference type="GO" id="GO:0071555">
    <property type="term" value="P:cell wall organization"/>
    <property type="evidence" value="ECO:0007669"/>
    <property type="project" value="TreeGrafter"/>
</dbReference>
<feature type="transmembrane region" description="Helical" evidence="8">
    <location>
        <begin position="290"/>
        <end position="309"/>
    </location>
</feature>
<evidence type="ECO:0000313" key="9">
    <source>
        <dbReference type="EMBL" id="EYE87636.1"/>
    </source>
</evidence>
<comment type="cofactor">
    <cofactor evidence="7">
        <name>Mg(2+)</name>
        <dbReference type="ChEBI" id="CHEBI:18420"/>
    </cofactor>
</comment>
<dbReference type="PANTHER" id="PTHR22926:SF3">
    <property type="entry name" value="UNDECAPRENYL-PHOSPHATE ALPHA-N-ACETYLGLUCOSAMINYL 1-PHOSPHATE TRANSFERASE"/>
    <property type="match status" value="1"/>
</dbReference>
<dbReference type="Proteomes" id="UP000019681">
    <property type="component" value="Unassembled WGS sequence"/>
</dbReference>
<feature type="transmembrane region" description="Helical" evidence="8">
    <location>
        <begin position="183"/>
        <end position="202"/>
    </location>
</feature>
<evidence type="ECO:0000256" key="4">
    <source>
        <dbReference type="ARBA" id="ARBA00022692"/>
    </source>
</evidence>
<keyword evidence="4 8" id="KW-0812">Transmembrane</keyword>
<comment type="subcellular location">
    <subcellularLocation>
        <location evidence="1">Cell membrane</location>
        <topology evidence="1">Multi-pass membrane protein</topology>
    </subcellularLocation>
</comment>
<dbReference type="GO" id="GO:0005886">
    <property type="term" value="C:plasma membrane"/>
    <property type="evidence" value="ECO:0007669"/>
    <property type="project" value="UniProtKB-SubCell"/>
</dbReference>
<comment type="caution">
    <text evidence="9">The sequence shown here is derived from an EMBL/GenBank/DDBJ whole genome shotgun (WGS) entry which is preliminary data.</text>
</comment>
<organism evidence="9 10">
    <name type="scientific">Fervidicella metallireducens AeB</name>
    <dbReference type="NCBI Taxonomy" id="1403537"/>
    <lineage>
        <taxon>Bacteria</taxon>
        <taxon>Bacillati</taxon>
        <taxon>Bacillota</taxon>
        <taxon>Clostridia</taxon>
        <taxon>Eubacteriales</taxon>
        <taxon>Clostridiaceae</taxon>
        <taxon>Fervidicella</taxon>
    </lineage>
</organism>
<gene>
    <name evidence="9" type="ORF">Q428_12240</name>
</gene>
<feature type="transmembrane region" description="Helical" evidence="8">
    <location>
        <begin position="46"/>
        <end position="66"/>
    </location>
</feature>
<feature type="transmembrane region" description="Helical" evidence="8">
    <location>
        <begin position="6"/>
        <end position="26"/>
    </location>
</feature>
<dbReference type="AlphaFoldDB" id="A0A017RSR9"/>
<feature type="transmembrane region" description="Helical" evidence="8">
    <location>
        <begin position="214"/>
        <end position="230"/>
    </location>
</feature>
<sequence>MIKYFIIFVIAAVISFAATPFVKKLAFRLNAIDVPNSERRVHKKPIPRMGGLAMYISFVIVSLGFYGANKQVIGIIIGATILVVMGIIDDRRELPPLYKLIAQIAAGVVLIIFGITVKSITVPFMNEYLYIGYWGIPITLVWVVGITNAINLIDGLDGLACGISFISSTTLFCVALISQRDVAIILTLILSGACLGFLYYNFNPASIFMGDTGSQFLGFVLAAISIQGAIKSVTTVAVVVPILAIGLPIYDTLFAMLRRKLNNKPMMSADRGHLHHKLLDRGLSQKRTVILMYIISMIMGLLSIIAMILPTKTSFMLFMFVCLFAYVFGRKIGILRQE</sequence>
<feature type="transmembrane region" description="Helical" evidence="8">
    <location>
        <begin position="158"/>
        <end position="177"/>
    </location>
</feature>
<dbReference type="EMBL" id="AZQP01000044">
    <property type="protein sequence ID" value="EYE87636.1"/>
    <property type="molecule type" value="Genomic_DNA"/>
</dbReference>
<dbReference type="GO" id="GO:0046872">
    <property type="term" value="F:metal ion binding"/>
    <property type="evidence" value="ECO:0007669"/>
    <property type="project" value="UniProtKB-KW"/>
</dbReference>
<keyword evidence="3 9" id="KW-0808">Transferase</keyword>
<feature type="transmembrane region" description="Helical" evidence="8">
    <location>
        <begin position="72"/>
        <end position="88"/>
    </location>
</feature>
<dbReference type="RefSeq" id="WP_035381131.1">
    <property type="nucleotide sequence ID" value="NZ_AZQP01000044.1"/>
</dbReference>
<evidence type="ECO:0000256" key="6">
    <source>
        <dbReference type="ARBA" id="ARBA00023136"/>
    </source>
</evidence>
<feature type="transmembrane region" description="Helical" evidence="8">
    <location>
        <begin position="315"/>
        <end position="333"/>
    </location>
</feature>
<dbReference type="OrthoDB" id="9805475at2"/>
<dbReference type="STRING" id="1403537.Q428_12240"/>
<dbReference type="PROSITE" id="PS01348">
    <property type="entry name" value="MRAY_2"/>
    <property type="match status" value="1"/>
</dbReference>
<accession>A0A017RSR9</accession>
<name>A0A017RSR9_9CLOT</name>
<feature type="binding site" evidence="7">
    <location>
        <position position="151"/>
    </location>
    <ligand>
        <name>Mg(2+)</name>
        <dbReference type="ChEBI" id="CHEBI:18420"/>
    </ligand>
</feature>
<keyword evidence="7" id="KW-0479">Metal-binding</keyword>
<dbReference type="GO" id="GO:0016780">
    <property type="term" value="F:phosphotransferase activity, for other substituted phosphate groups"/>
    <property type="evidence" value="ECO:0007669"/>
    <property type="project" value="InterPro"/>
</dbReference>
<reference evidence="9 10" key="1">
    <citation type="journal article" date="2014" name="Genome Announc.">
        <title>Draft Genome Sequence of Fervidicella metallireducens Strain AeBT, an Iron-Reducing Thermoanaerobe from the Great Artesian Basin.</title>
        <authorList>
            <person name="Patel B.K."/>
        </authorList>
    </citation>
    <scope>NUCLEOTIDE SEQUENCE [LARGE SCALE GENOMIC DNA]</scope>
    <source>
        <strain evidence="9 10">AeB</strain>
    </source>
</reference>
<evidence type="ECO:0000256" key="5">
    <source>
        <dbReference type="ARBA" id="ARBA00022989"/>
    </source>
</evidence>
<feature type="transmembrane region" description="Helical" evidence="8">
    <location>
        <begin position="128"/>
        <end position="146"/>
    </location>
</feature>
<dbReference type="GO" id="GO:0044038">
    <property type="term" value="P:cell wall macromolecule biosynthetic process"/>
    <property type="evidence" value="ECO:0007669"/>
    <property type="project" value="TreeGrafter"/>
</dbReference>